<dbReference type="CDD" id="cd00037">
    <property type="entry name" value="CLECT"/>
    <property type="match status" value="1"/>
</dbReference>
<evidence type="ECO:0000313" key="2">
    <source>
        <dbReference type="Proteomes" id="UP000515135"/>
    </source>
</evidence>
<accession>A0A6P5A334</accession>
<evidence type="ECO:0000313" key="3">
    <source>
        <dbReference type="RefSeq" id="XP_019643788.1"/>
    </source>
</evidence>
<dbReference type="Proteomes" id="UP000515135">
    <property type="component" value="Unplaced"/>
</dbReference>
<evidence type="ECO:0000259" key="1">
    <source>
        <dbReference type="PROSITE" id="PS50041"/>
    </source>
</evidence>
<dbReference type="InterPro" id="IPR016186">
    <property type="entry name" value="C-type_lectin-like/link_sf"/>
</dbReference>
<dbReference type="Pfam" id="PF00059">
    <property type="entry name" value="Lectin_C"/>
    <property type="match status" value="1"/>
</dbReference>
<dbReference type="OrthoDB" id="8950604at2759"/>
<dbReference type="AlphaFoldDB" id="A0A6P5A334"/>
<keyword evidence="2" id="KW-1185">Reference proteome</keyword>
<dbReference type="InterPro" id="IPR016187">
    <property type="entry name" value="CTDL_fold"/>
</dbReference>
<name>A0A6P5A334_BRABE</name>
<proteinExistence type="predicted"/>
<dbReference type="GeneID" id="109484873"/>
<protein>
    <submittedName>
        <fullName evidence="3">C-type lectin domain family 4 member M-like</fullName>
    </submittedName>
</protein>
<dbReference type="RefSeq" id="XP_019643788.1">
    <property type="nucleotide sequence ID" value="XM_019788229.1"/>
</dbReference>
<sequence length="92" mass="10967">MHVYKRLQRAASRTGSDVWIGLSDRVTEGTLTWSNGDPYKIKKSKRNKFWAKRAWGQNSEDKDCVYMSRSDKYRWRFGNCDDERSFICRFMG</sequence>
<dbReference type="SUPFAM" id="SSF56436">
    <property type="entry name" value="C-type lectin-like"/>
    <property type="match status" value="1"/>
</dbReference>
<feature type="domain" description="C-type lectin" evidence="1">
    <location>
        <begin position="7"/>
        <end position="89"/>
    </location>
</feature>
<organism evidence="2 3">
    <name type="scientific">Branchiostoma belcheri</name>
    <name type="common">Amphioxus</name>
    <dbReference type="NCBI Taxonomy" id="7741"/>
    <lineage>
        <taxon>Eukaryota</taxon>
        <taxon>Metazoa</taxon>
        <taxon>Chordata</taxon>
        <taxon>Cephalochordata</taxon>
        <taxon>Leptocardii</taxon>
        <taxon>Amphioxiformes</taxon>
        <taxon>Branchiostomatidae</taxon>
        <taxon>Branchiostoma</taxon>
    </lineage>
</organism>
<dbReference type="PROSITE" id="PS50041">
    <property type="entry name" value="C_TYPE_LECTIN_2"/>
    <property type="match status" value="1"/>
</dbReference>
<dbReference type="KEGG" id="bbel:109484873"/>
<reference evidence="3" key="1">
    <citation type="submission" date="2025-08" db="UniProtKB">
        <authorList>
            <consortium name="RefSeq"/>
        </authorList>
    </citation>
    <scope>IDENTIFICATION</scope>
    <source>
        <tissue evidence="3">Gonad</tissue>
    </source>
</reference>
<dbReference type="InterPro" id="IPR001304">
    <property type="entry name" value="C-type_lectin-like"/>
</dbReference>
<gene>
    <name evidence="3" type="primary">LOC109484873</name>
</gene>
<dbReference type="Gene3D" id="3.10.100.10">
    <property type="entry name" value="Mannose-Binding Protein A, subunit A"/>
    <property type="match status" value="1"/>
</dbReference>